<dbReference type="HOGENOM" id="CLU_068924_0_0_1"/>
<sequence length="327" mass="36104">MARNFKKALLYEALQLSLAALGAAHCLVDSITHRYQPVPSSVPPPQLKDGYAVQYFGDGAYLITDGSGYISLFVATTVGGILVDAPPYNWPQASHNVKTIAHEFTKEELIIAKDPNRPPPDVTFTGDYTLRLGNQTLELSWKGLGPIHDPGNIFIWAPRQKILMLVDMVFPGWVPFWGMALTQSTRDYLSIHDQILAYPFDHYIGGHGKSGDRTDVTNNRDYIADVLANCRTAILANCRTAILASATNNTEVGVSQIVPPFLTVNPNNAWGEFMLYYTRVAELCYNLTTPQWENKLAGQDVFSFSHAFKAVGDMSLEYGVLGPFGVI</sequence>
<dbReference type="AlphaFoldDB" id="G9NTX9"/>
<dbReference type="InterPro" id="IPR036866">
    <property type="entry name" value="RibonucZ/Hydroxyglut_hydro"/>
</dbReference>
<keyword evidence="3" id="KW-1185">Reference proteome</keyword>
<evidence type="ECO:0000313" key="2">
    <source>
        <dbReference type="EMBL" id="EHK46166.1"/>
    </source>
</evidence>
<name>G9NTX9_HYPAI</name>
<reference evidence="2 3" key="1">
    <citation type="journal article" date="2011" name="Genome Biol.">
        <title>Comparative genome sequence analysis underscores mycoparasitism as the ancestral life style of Trichoderma.</title>
        <authorList>
            <person name="Kubicek C.P."/>
            <person name="Herrera-Estrella A."/>
            <person name="Seidl-Seiboth V."/>
            <person name="Martinez D.A."/>
            <person name="Druzhinina I.S."/>
            <person name="Thon M."/>
            <person name="Zeilinger S."/>
            <person name="Casas-Flores S."/>
            <person name="Horwitz B.A."/>
            <person name="Mukherjee P.K."/>
            <person name="Mukherjee M."/>
            <person name="Kredics L."/>
            <person name="Alcaraz L.D."/>
            <person name="Aerts A."/>
            <person name="Antal Z."/>
            <person name="Atanasova L."/>
            <person name="Cervantes-Badillo M.G."/>
            <person name="Challacombe J."/>
            <person name="Chertkov O."/>
            <person name="McCluskey K."/>
            <person name="Coulpier F."/>
            <person name="Deshpande N."/>
            <person name="von Doehren H."/>
            <person name="Ebbole D.J."/>
            <person name="Esquivel-Naranjo E.U."/>
            <person name="Fekete E."/>
            <person name="Flipphi M."/>
            <person name="Glaser F."/>
            <person name="Gomez-Rodriguez E.Y."/>
            <person name="Gruber S."/>
            <person name="Han C."/>
            <person name="Henrissat B."/>
            <person name="Hermosa R."/>
            <person name="Hernandez-Onate M."/>
            <person name="Karaffa L."/>
            <person name="Kosti I."/>
            <person name="Le Crom S."/>
            <person name="Lindquist E."/>
            <person name="Lucas S."/>
            <person name="Luebeck M."/>
            <person name="Luebeck P.S."/>
            <person name="Margeot A."/>
            <person name="Metz B."/>
            <person name="Misra M."/>
            <person name="Nevalainen H."/>
            <person name="Omann M."/>
            <person name="Packer N."/>
            <person name="Perrone G."/>
            <person name="Uresti-Rivera E.E."/>
            <person name="Salamov A."/>
            <person name="Schmoll M."/>
            <person name="Seiboth B."/>
            <person name="Shapiro H."/>
            <person name="Sukno S."/>
            <person name="Tamayo-Ramos J.A."/>
            <person name="Tisch D."/>
            <person name="Wiest A."/>
            <person name="Wilkinson H.H."/>
            <person name="Zhang M."/>
            <person name="Coutinho P.M."/>
            <person name="Kenerley C.M."/>
            <person name="Monte E."/>
            <person name="Baker S.E."/>
            <person name="Grigoriev I.V."/>
        </authorList>
    </citation>
    <scope>NUCLEOTIDE SEQUENCE [LARGE SCALE GENOMIC DNA]</scope>
    <source>
        <strain evidence="3">ATCC 20476 / IMI 206040</strain>
    </source>
</reference>
<dbReference type="EMBL" id="ABDG02000023">
    <property type="protein sequence ID" value="EHK46166.1"/>
    <property type="molecule type" value="Genomic_DNA"/>
</dbReference>
<keyword evidence="1" id="KW-0732">Signal</keyword>
<evidence type="ECO:0000313" key="3">
    <source>
        <dbReference type="Proteomes" id="UP000005426"/>
    </source>
</evidence>
<proteinExistence type="predicted"/>
<feature type="chain" id="PRO_5003525260" description="Metallo-beta-lactamase domain-containing protein" evidence="1">
    <location>
        <begin position="25"/>
        <end position="327"/>
    </location>
</feature>
<accession>G9NTX9</accession>
<protein>
    <recommendedName>
        <fullName evidence="4">Metallo-beta-lactamase domain-containing protein</fullName>
    </recommendedName>
</protein>
<comment type="caution">
    <text evidence="2">The sequence shown here is derived from an EMBL/GenBank/DDBJ whole genome shotgun (WGS) entry which is preliminary data.</text>
</comment>
<evidence type="ECO:0008006" key="4">
    <source>
        <dbReference type="Google" id="ProtNLM"/>
    </source>
</evidence>
<organism evidence="2 3">
    <name type="scientific">Hypocrea atroviridis (strain ATCC 20476 / IMI 206040)</name>
    <name type="common">Trichoderma atroviride</name>
    <dbReference type="NCBI Taxonomy" id="452589"/>
    <lineage>
        <taxon>Eukaryota</taxon>
        <taxon>Fungi</taxon>
        <taxon>Dikarya</taxon>
        <taxon>Ascomycota</taxon>
        <taxon>Pezizomycotina</taxon>
        <taxon>Sordariomycetes</taxon>
        <taxon>Hypocreomycetidae</taxon>
        <taxon>Hypocreales</taxon>
        <taxon>Hypocreaceae</taxon>
        <taxon>Trichoderma</taxon>
    </lineage>
</organism>
<dbReference type="RefSeq" id="XP_013944335.1">
    <property type="nucleotide sequence ID" value="XM_014088860.1"/>
</dbReference>
<gene>
    <name evidence="2" type="ORF">TRIATDRAFT_88460</name>
</gene>
<dbReference type="KEGG" id="tatv:25786159"/>
<dbReference type="Gene3D" id="3.60.15.10">
    <property type="entry name" value="Ribonuclease Z/Hydroxyacylglutathione hydrolase-like"/>
    <property type="match status" value="1"/>
</dbReference>
<dbReference type="OrthoDB" id="449487at2759"/>
<feature type="signal peptide" evidence="1">
    <location>
        <begin position="1"/>
        <end position="24"/>
    </location>
</feature>
<dbReference type="GeneID" id="25786159"/>
<dbReference type="SUPFAM" id="SSF56281">
    <property type="entry name" value="Metallo-hydrolase/oxidoreductase"/>
    <property type="match status" value="1"/>
</dbReference>
<dbReference type="Proteomes" id="UP000005426">
    <property type="component" value="Unassembled WGS sequence"/>
</dbReference>
<evidence type="ECO:0000256" key="1">
    <source>
        <dbReference type="SAM" id="SignalP"/>
    </source>
</evidence>